<evidence type="ECO:0000313" key="1">
    <source>
        <dbReference type="EMBL" id="OXU26057.1"/>
    </source>
</evidence>
<keyword evidence="2" id="KW-1185">Reference proteome</keyword>
<dbReference type="AlphaFoldDB" id="A0A232F6R8"/>
<gene>
    <name evidence="1" type="ORF">TSAR_002390</name>
</gene>
<protein>
    <submittedName>
        <fullName evidence="1">Uncharacterized protein</fullName>
    </submittedName>
</protein>
<accession>A0A232F6R8</accession>
<organism evidence="1 2">
    <name type="scientific">Trichomalopsis sarcophagae</name>
    <dbReference type="NCBI Taxonomy" id="543379"/>
    <lineage>
        <taxon>Eukaryota</taxon>
        <taxon>Metazoa</taxon>
        <taxon>Ecdysozoa</taxon>
        <taxon>Arthropoda</taxon>
        <taxon>Hexapoda</taxon>
        <taxon>Insecta</taxon>
        <taxon>Pterygota</taxon>
        <taxon>Neoptera</taxon>
        <taxon>Endopterygota</taxon>
        <taxon>Hymenoptera</taxon>
        <taxon>Apocrita</taxon>
        <taxon>Proctotrupomorpha</taxon>
        <taxon>Chalcidoidea</taxon>
        <taxon>Pteromalidae</taxon>
        <taxon>Pteromalinae</taxon>
        <taxon>Trichomalopsis</taxon>
    </lineage>
</organism>
<comment type="caution">
    <text evidence="1">The sequence shown here is derived from an EMBL/GenBank/DDBJ whole genome shotgun (WGS) entry which is preliminary data.</text>
</comment>
<evidence type="ECO:0000313" key="2">
    <source>
        <dbReference type="Proteomes" id="UP000215335"/>
    </source>
</evidence>
<sequence length="51" mass="5773">MGYSGGALFASAIVKTGLKLLPLSLYSYTVYRTSKKSNEIKIILRYKCVYY</sequence>
<dbReference type="Proteomes" id="UP000215335">
    <property type="component" value="Unassembled WGS sequence"/>
</dbReference>
<reference evidence="1 2" key="1">
    <citation type="journal article" date="2017" name="Curr. Biol.">
        <title>The Evolution of Venom by Co-option of Single-Copy Genes.</title>
        <authorList>
            <person name="Martinson E.O."/>
            <person name="Mrinalini"/>
            <person name="Kelkar Y.D."/>
            <person name="Chang C.H."/>
            <person name="Werren J.H."/>
        </authorList>
    </citation>
    <scope>NUCLEOTIDE SEQUENCE [LARGE SCALE GENOMIC DNA]</scope>
    <source>
        <strain evidence="1 2">Alberta</strain>
        <tissue evidence="1">Whole body</tissue>
    </source>
</reference>
<name>A0A232F6R8_9HYME</name>
<proteinExistence type="predicted"/>
<dbReference type="EMBL" id="NNAY01000886">
    <property type="protein sequence ID" value="OXU26057.1"/>
    <property type="molecule type" value="Genomic_DNA"/>
</dbReference>